<evidence type="ECO:0000313" key="2">
    <source>
        <dbReference type="EMBL" id="KAG2882893.1"/>
    </source>
</evidence>
<evidence type="ECO:0000313" key="1">
    <source>
        <dbReference type="EMBL" id="KAG2877277.1"/>
    </source>
</evidence>
<dbReference type="EMBL" id="RCMI01002319">
    <property type="protein sequence ID" value="KAG2877277.1"/>
    <property type="molecule type" value="Genomic_DNA"/>
</dbReference>
<accession>A0A8T1AFD7</accession>
<dbReference type="EMBL" id="RCMK01002282">
    <property type="protein sequence ID" value="KAG2882893.1"/>
    <property type="molecule type" value="Genomic_DNA"/>
</dbReference>
<organism evidence="1 3">
    <name type="scientific">Phytophthora cactorum</name>
    <dbReference type="NCBI Taxonomy" id="29920"/>
    <lineage>
        <taxon>Eukaryota</taxon>
        <taxon>Sar</taxon>
        <taxon>Stramenopiles</taxon>
        <taxon>Oomycota</taxon>
        <taxon>Peronosporomycetes</taxon>
        <taxon>Peronosporales</taxon>
        <taxon>Peronosporaceae</taxon>
        <taxon>Phytophthora</taxon>
    </lineage>
</organism>
<comment type="caution">
    <text evidence="1">The sequence shown here is derived from an EMBL/GenBank/DDBJ whole genome shotgun (WGS) entry which is preliminary data.</text>
</comment>
<gene>
    <name evidence="1" type="ORF">PC115_g23400</name>
    <name evidence="2" type="ORF">PC117_g26142</name>
</gene>
<sequence length="40" mass="4150">MASHALRHAMPLSTVAAKPILGCGVAVSLVHKLLVDRSKA</sequence>
<protein>
    <submittedName>
        <fullName evidence="1">Uncharacterized protein</fullName>
    </submittedName>
</protein>
<proteinExistence type="predicted"/>
<name>A0A8T1AFD7_9STRA</name>
<dbReference type="Proteomes" id="UP000736787">
    <property type="component" value="Unassembled WGS sequence"/>
</dbReference>
<evidence type="ECO:0000313" key="3">
    <source>
        <dbReference type="Proteomes" id="UP000774804"/>
    </source>
</evidence>
<dbReference type="AlphaFoldDB" id="A0A8T1AFD7"/>
<reference evidence="1" key="1">
    <citation type="submission" date="2018-10" db="EMBL/GenBank/DDBJ databases">
        <title>Effector identification in a new, highly contiguous assembly of the strawberry crown rot pathogen Phytophthora cactorum.</title>
        <authorList>
            <person name="Armitage A.D."/>
            <person name="Nellist C.F."/>
            <person name="Bates H."/>
            <person name="Vickerstaff R.J."/>
            <person name="Harrison R.J."/>
        </authorList>
    </citation>
    <scope>NUCLEOTIDE SEQUENCE</scope>
    <source>
        <strain evidence="1">4032</strain>
        <strain evidence="2">4040</strain>
    </source>
</reference>
<dbReference type="Proteomes" id="UP000774804">
    <property type="component" value="Unassembled WGS sequence"/>
</dbReference>